<dbReference type="Gene3D" id="2.70.98.10">
    <property type="match status" value="1"/>
</dbReference>
<proteinExistence type="predicted"/>
<comment type="caution">
    <text evidence="3">The sequence shown here is derived from an EMBL/GenBank/DDBJ whole genome shotgun (WGS) entry which is preliminary data.</text>
</comment>
<dbReference type="InterPro" id="IPR018905">
    <property type="entry name" value="A-galactase_NEW3"/>
</dbReference>
<dbReference type="Pfam" id="PF21466">
    <property type="entry name" value="GH101_dom-5"/>
    <property type="match status" value="1"/>
</dbReference>
<dbReference type="GO" id="GO:0033926">
    <property type="term" value="F:endo-alpha-N-acetylgalactosaminidase activity"/>
    <property type="evidence" value="ECO:0007669"/>
    <property type="project" value="UniProtKB-EC"/>
</dbReference>
<dbReference type="EMBL" id="JACHXG010000004">
    <property type="protein sequence ID" value="MBB3089180.1"/>
    <property type="molecule type" value="Genomic_DNA"/>
</dbReference>
<feature type="chain" id="PRO_5031049640" evidence="1">
    <location>
        <begin position="29"/>
        <end position="1288"/>
    </location>
</feature>
<dbReference type="InterPro" id="IPR035364">
    <property type="entry name" value="Beta_sandwich_GH101"/>
</dbReference>
<keyword evidence="4" id="KW-1185">Reference proteome</keyword>
<dbReference type="InterPro" id="IPR038637">
    <property type="entry name" value="NPCBM_sf"/>
</dbReference>
<dbReference type="Gene3D" id="3.20.20.80">
    <property type="entry name" value="Glycosidases"/>
    <property type="match status" value="1"/>
</dbReference>
<evidence type="ECO:0000313" key="4">
    <source>
        <dbReference type="Proteomes" id="UP000577707"/>
    </source>
</evidence>
<dbReference type="RefSeq" id="WP_183544972.1">
    <property type="nucleotide sequence ID" value="NZ_BMQT01000002.1"/>
</dbReference>
<dbReference type="Pfam" id="PF18080">
    <property type="entry name" value="Gal_mutarotas_3"/>
    <property type="match status" value="1"/>
</dbReference>
<dbReference type="Pfam" id="PF17974">
    <property type="entry name" value="GalBD_like"/>
    <property type="match status" value="1"/>
</dbReference>
<dbReference type="Pfam" id="PF10633">
    <property type="entry name" value="NPCBM_assoc"/>
    <property type="match status" value="1"/>
</dbReference>
<keyword evidence="1" id="KW-0732">Signal</keyword>
<dbReference type="Gene3D" id="2.60.120.1060">
    <property type="entry name" value="NPCBM/NEW2 domain"/>
    <property type="match status" value="1"/>
</dbReference>
<dbReference type="GO" id="GO:0030246">
    <property type="term" value="F:carbohydrate binding"/>
    <property type="evidence" value="ECO:0007669"/>
    <property type="project" value="InterPro"/>
</dbReference>
<reference evidence="3 4" key="1">
    <citation type="submission" date="2020-08" db="EMBL/GenBank/DDBJ databases">
        <title>Genomic Encyclopedia of Type Strains, Phase III (KMG-III): the genomes of soil and plant-associated and newly described type strains.</title>
        <authorList>
            <person name="Whitman W."/>
        </authorList>
    </citation>
    <scope>NUCLEOTIDE SEQUENCE [LARGE SCALE GENOMIC DNA]</scope>
    <source>
        <strain evidence="3 4">CECT 3302</strain>
    </source>
</reference>
<dbReference type="Gene3D" id="2.60.40.1180">
    <property type="entry name" value="Golgi alpha-mannosidase II"/>
    <property type="match status" value="1"/>
</dbReference>
<dbReference type="InterPro" id="IPR013222">
    <property type="entry name" value="Glyco_hyd_98_carb-bd"/>
</dbReference>
<evidence type="ECO:0000259" key="2">
    <source>
        <dbReference type="SMART" id="SM00776"/>
    </source>
</evidence>
<dbReference type="GO" id="GO:0005975">
    <property type="term" value="P:carbohydrate metabolic process"/>
    <property type="evidence" value="ECO:0007669"/>
    <property type="project" value="UniProtKB-ARBA"/>
</dbReference>
<dbReference type="Pfam" id="PF08305">
    <property type="entry name" value="NPCBM"/>
    <property type="match status" value="1"/>
</dbReference>
<dbReference type="CDD" id="cd14244">
    <property type="entry name" value="GH_101_like"/>
    <property type="match status" value="1"/>
</dbReference>
<dbReference type="Gene3D" id="2.60.120.260">
    <property type="entry name" value="Galactose-binding domain-like"/>
    <property type="match status" value="2"/>
</dbReference>
<accession>A0A7W5A4C4</accession>
<keyword evidence="3" id="KW-0378">Hydrolase</keyword>
<dbReference type="Proteomes" id="UP000577707">
    <property type="component" value="Unassembled WGS sequence"/>
</dbReference>
<dbReference type="InterPro" id="IPR013783">
    <property type="entry name" value="Ig-like_fold"/>
</dbReference>
<gene>
    <name evidence="3" type="ORF">FHS12_002126</name>
</gene>
<protein>
    <submittedName>
        <fullName evidence="3">Endo-alpha-N-acetylgalactosaminidase</fullName>
        <ecNumber evidence="3">3.2.1.97</ecNumber>
    </submittedName>
</protein>
<name>A0A7W5A4C4_9ACTN</name>
<dbReference type="InterPro" id="IPR040502">
    <property type="entry name" value="GH101_dom-6"/>
</dbReference>
<dbReference type="Pfam" id="PF17451">
    <property type="entry name" value="Glyco_hyd_101C"/>
    <property type="match status" value="1"/>
</dbReference>
<keyword evidence="3" id="KW-0326">Glycosidase</keyword>
<feature type="signal peptide" evidence="1">
    <location>
        <begin position="1"/>
        <end position="28"/>
    </location>
</feature>
<dbReference type="EC" id="3.2.1.97" evidence="3"/>
<feature type="domain" description="Glycosyl hydrolase family 98 putative carbohydrate-binding module" evidence="2">
    <location>
        <begin position="1141"/>
        <end position="1286"/>
    </location>
</feature>
<dbReference type="SMART" id="SM00776">
    <property type="entry name" value="NPCBM"/>
    <property type="match status" value="1"/>
</dbReference>
<organism evidence="3 4">
    <name type="scientific">Nocardioides albus</name>
    <dbReference type="NCBI Taxonomy" id="1841"/>
    <lineage>
        <taxon>Bacteria</taxon>
        <taxon>Bacillati</taxon>
        <taxon>Actinomycetota</taxon>
        <taxon>Actinomycetes</taxon>
        <taxon>Propionibacteriales</taxon>
        <taxon>Nocardioidaceae</taxon>
        <taxon>Nocardioides</taxon>
    </lineage>
</organism>
<dbReference type="InterPro" id="IPR008979">
    <property type="entry name" value="Galactose-bd-like_sf"/>
</dbReference>
<dbReference type="InterPro" id="IPR040633">
    <property type="entry name" value="Gal_mutarotas_3"/>
</dbReference>
<evidence type="ECO:0000256" key="1">
    <source>
        <dbReference type="SAM" id="SignalP"/>
    </source>
</evidence>
<dbReference type="InterPro" id="IPR049314">
    <property type="entry name" value="GH101_dom-5"/>
</dbReference>
<dbReference type="Gene3D" id="2.60.40.10">
    <property type="entry name" value="Immunoglobulins"/>
    <property type="match status" value="1"/>
</dbReference>
<dbReference type="SUPFAM" id="SSF49785">
    <property type="entry name" value="Galactose-binding domain-like"/>
    <property type="match status" value="1"/>
</dbReference>
<sequence>MPKRFPTALLASVTAFAGVVAIAPESHAAPTGAFTLTSPMLSVQVAEDFPAVLGYRHTAGGEIGGATIPPTSVRINGTAHTATVTGEQVDADTATYHLTFADLPGVELDAKLEVAGDVVTFAITDVKDTVEHRVGTLDIPGHDLLSVSSDQAGATVSTAVVSADRTKNGDTHTEVTTDLATTEKPVGSAYAIVDTDRLAAAIETNSVYDQSGGDSTNERGRIWRSVSATDNGRRVGLWSGQWTYRATGSPYAEELPWAKVTIAHDANGDQAVDWQDGAIALRDIQRPMNGAEETPERVVTHIPFNFASQATHPFLRTLDDVKRVSLATDGLGQLAVLKGYGSEGHDSAHPDYGGNYNTRAGGLDDLNTLAREGEKWGADFGVHVNATEAYPEAKTFNETVVNEGSPGWDWIDQSYYIDQRTDLATRNIVDRFARLRRETHPNLDFLYIDVYYSFGWLQERLARELRGQGWNIGTEWSYHFEEDALWSHWANDESYGGATNKGLNSQMIRFVRNGQKDTWNPDKLLGHTEIVEFEGWTGENDIDAFYDNIWRRNLPTKYLQKNPILRWSPDEIVQDGGVRVVNSGKTEATRKIYQDGDLVLDGDAYLLPWEAKAGARPGGAKLYHYNADGGSTTWNLARAWSRSERLRVYELTEQGRVEAGSVPVRGGKVTLDAKAGTAYVLTESSDTSPDARWGQGSHVVDPGFNAGDLDAWRPSGPATTGRTSTGQQVAVLGAGEQASISQRLHGLKGGRNALGVWVEVEPGHSRAATVTVTSGKKTYTNHVERSTAKNLVAADELHSTYFQRVEVPFDVGRDGTATVEISAEAGSGAVRIDDVRVVARGRGLRAAPEAKIIVEEDFEEVVQGWSPFVKGTSGGVTDPRTHLAERHEPFTQSGWNGKVTDDVIRGDWSLKSHAENGGLVYRTVPQTARFEPGHRYRVSFDHQTERADDYEWVTGYDSVASGDPRTVEVGARPIGKQVETARFSEEFVAGGCGDYWVGLRTADDNGANGDISIDDFTVEDLGAAADPPACATLAVDAGDEKLLPGAAAEVTTTLTSDEASETGAGTVGLEVPEGWTADATTPAAFDSLAPGKSHSVTWKVTPPADAAESSHQLTASATYDFGGETRTVTRSATVQTAPPPPAADTYASDLGWISATNGWGPVERDTSVGENGAGDGRPITLAGKVYAKGLGTHAVSKVRYYLAGNCNSFTADVGVDDAQTSRGSVRFSVVADGTTVAETGTLGPASATVPITADITGADYVDLVVGDAGDGNGNDHADWADATFHCAD</sequence>
<evidence type="ECO:0000313" key="3">
    <source>
        <dbReference type="EMBL" id="MBB3089180.1"/>
    </source>
</evidence>
<dbReference type="InterPro" id="IPR013780">
    <property type="entry name" value="Glyco_hydro_b"/>
</dbReference>
<dbReference type="InterPro" id="IPR014718">
    <property type="entry name" value="GH-type_carb-bd"/>
</dbReference>
<dbReference type="InterPro" id="IPR025706">
    <property type="entry name" value="Endoa_GalNAc"/>
</dbReference>
<dbReference type="Pfam" id="PF12905">
    <property type="entry name" value="Glyco_hydro_101"/>
    <property type="match status" value="1"/>
</dbReference>